<organism evidence="1 2">
    <name type="scientific">Tigheibacillus jepli</name>
    <dbReference type="NCBI Taxonomy" id="3035914"/>
    <lineage>
        <taxon>Bacteria</taxon>
        <taxon>Bacillati</taxon>
        <taxon>Bacillota</taxon>
        <taxon>Bacilli</taxon>
        <taxon>Bacillales</taxon>
        <taxon>Bacillaceae</taxon>
        <taxon>Tigheibacillus</taxon>
    </lineage>
</organism>
<dbReference type="RefSeq" id="WP_306067456.1">
    <property type="nucleotide sequence ID" value="NZ_JAROCA020000001.1"/>
</dbReference>
<sequence length="57" mass="6916">MRYLILLLFFIAILLFFVYLRKISRRGNRLSRQQKEMLNQDYVTHGTPSDEEDPKKL</sequence>
<evidence type="ECO:0000313" key="1">
    <source>
        <dbReference type="EMBL" id="MDY0406043.1"/>
    </source>
</evidence>
<protein>
    <submittedName>
        <fullName evidence="1">Uncharacterized protein</fullName>
    </submittedName>
</protein>
<proteinExistence type="predicted"/>
<dbReference type="EMBL" id="JAROCA020000001">
    <property type="protein sequence ID" value="MDY0406043.1"/>
    <property type="molecule type" value="Genomic_DNA"/>
</dbReference>
<name>A0ABU5CKK2_9BACI</name>
<keyword evidence="2" id="KW-1185">Reference proteome</keyword>
<gene>
    <name evidence="1" type="ORF">P5G51_012155</name>
</gene>
<dbReference type="Proteomes" id="UP001228376">
    <property type="component" value="Unassembled WGS sequence"/>
</dbReference>
<comment type="caution">
    <text evidence="1">The sequence shown here is derived from an EMBL/GenBank/DDBJ whole genome shotgun (WGS) entry which is preliminary data.</text>
</comment>
<reference evidence="1 2" key="1">
    <citation type="submission" date="2023-10" db="EMBL/GenBank/DDBJ databases">
        <title>179-bfca-hs.</title>
        <authorList>
            <person name="Miliotis G."/>
            <person name="Sengupta P."/>
            <person name="Hameed A."/>
            <person name="Chuvochina M."/>
            <person name="Mcdonagh F."/>
            <person name="Simpson A.C."/>
            <person name="Singh N.K."/>
            <person name="Rekha P.D."/>
            <person name="Raman K."/>
            <person name="Hugenholtz P."/>
            <person name="Venkateswaran K."/>
        </authorList>
    </citation>
    <scope>NUCLEOTIDE SEQUENCE [LARGE SCALE GENOMIC DNA]</scope>
    <source>
        <strain evidence="1 2">179-BFC-A-HS</strain>
    </source>
</reference>
<accession>A0ABU5CKK2</accession>
<evidence type="ECO:0000313" key="2">
    <source>
        <dbReference type="Proteomes" id="UP001228376"/>
    </source>
</evidence>